<dbReference type="Proteomes" id="UP000001876">
    <property type="component" value="Unassembled WGS sequence"/>
</dbReference>
<organism evidence="2">
    <name type="scientific">Micromonas pusilla (strain CCMP1545)</name>
    <name type="common">Picoplanktonic green alga</name>
    <dbReference type="NCBI Taxonomy" id="564608"/>
    <lineage>
        <taxon>Eukaryota</taxon>
        <taxon>Viridiplantae</taxon>
        <taxon>Chlorophyta</taxon>
        <taxon>Mamiellophyceae</taxon>
        <taxon>Mamiellales</taxon>
        <taxon>Mamiellaceae</taxon>
        <taxon>Micromonas</taxon>
    </lineage>
</organism>
<dbReference type="RefSeq" id="XP_003058306.1">
    <property type="nucleotide sequence ID" value="XM_003058260.1"/>
</dbReference>
<dbReference type="KEGG" id="mpp:MICPUCDRAFT_47174"/>
<sequence length="216" mass="23686">MRACVSNVHLFHPRRVKTPKRGALAGPRASTTWSLDGVGCAGARSGDERLVRRPPPEASRCPLRPIDVSSLCDSHHGRFAMQDVVFEQDGGNLFVYAMKTPDTDDLSGATKQWAKNLAPMERMPMVKLFLFLVSVQEFWSTITSQIRAVTVGDAPRAAEPVALHRTPSSEPTRSSGGLLVDGREIPAFQRWLLRPGAVLNLGGDEFEVHRSVHAHA</sequence>
<evidence type="ECO:0000313" key="1">
    <source>
        <dbReference type="EMBL" id="EEH58257.1"/>
    </source>
</evidence>
<dbReference type="EMBL" id="GG663738">
    <property type="protein sequence ID" value="EEH58257.1"/>
    <property type="molecule type" value="Genomic_DNA"/>
</dbReference>
<name>C1MRG9_MICPC</name>
<reference evidence="1 2" key="1">
    <citation type="journal article" date="2009" name="Science">
        <title>Green evolution and dynamic adaptations revealed by genomes of the marine picoeukaryotes Micromonas.</title>
        <authorList>
            <person name="Worden A.Z."/>
            <person name="Lee J.H."/>
            <person name="Mock T."/>
            <person name="Rouze P."/>
            <person name="Simmons M.P."/>
            <person name="Aerts A.L."/>
            <person name="Allen A.E."/>
            <person name="Cuvelier M.L."/>
            <person name="Derelle E."/>
            <person name="Everett M.V."/>
            <person name="Foulon E."/>
            <person name="Grimwood J."/>
            <person name="Gundlach H."/>
            <person name="Henrissat B."/>
            <person name="Napoli C."/>
            <person name="McDonald S.M."/>
            <person name="Parker M.S."/>
            <person name="Rombauts S."/>
            <person name="Salamov A."/>
            <person name="Von Dassow P."/>
            <person name="Badger J.H."/>
            <person name="Coutinho P.M."/>
            <person name="Demir E."/>
            <person name="Dubchak I."/>
            <person name="Gentemann C."/>
            <person name="Eikrem W."/>
            <person name="Gready J.E."/>
            <person name="John U."/>
            <person name="Lanier W."/>
            <person name="Lindquist E.A."/>
            <person name="Lucas S."/>
            <person name="Mayer K.F."/>
            <person name="Moreau H."/>
            <person name="Not F."/>
            <person name="Otillar R."/>
            <person name="Panaud O."/>
            <person name="Pangilinan J."/>
            <person name="Paulsen I."/>
            <person name="Piegu B."/>
            <person name="Poliakov A."/>
            <person name="Robbens S."/>
            <person name="Schmutz J."/>
            <person name="Toulza E."/>
            <person name="Wyss T."/>
            <person name="Zelensky A."/>
            <person name="Zhou K."/>
            <person name="Armbrust E.V."/>
            <person name="Bhattacharya D."/>
            <person name="Goodenough U.W."/>
            <person name="Van de Peer Y."/>
            <person name="Grigoriev I.V."/>
        </authorList>
    </citation>
    <scope>NUCLEOTIDE SEQUENCE [LARGE SCALE GENOMIC DNA]</scope>
    <source>
        <strain evidence="1 2">CCMP1545</strain>
    </source>
</reference>
<protein>
    <submittedName>
        <fullName evidence="1">Predicted protein</fullName>
    </submittedName>
</protein>
<dbReference type="AlphaFoldDB" id="C1MRG9"/>
<gene>
    <name evidence="1" type="ORF">MICPUCDRAFT_47174</name>
</gene>
<evidence type="ECO:0000313" key="2">
    <source>
        <dbReference type="Proteomes" id="UP000001876"/>
    </source>
</evidence>
<dbReference type="GeneID" id="9683744"/>
<keyword evidence="2" id="KW-1185">Reference proteome</keyword>
<accession>C1MRG9</accession>
<proteinExistence type="predicted"/>